<proteinExistence type="predicted"/>
<keyword evidence="3" id="KW-1185">Reference proteome</keyword>
<dbReference type="EMBL" id="KB008174">
    <property type="protein sequence ID" value="ELR10803.1"/>
    <property type="molecule type" value="Genomic_DNA"/>
</dbReference>
<feature type="domain" description="FERM" evidence="1">
    <location>
        <begin position="5"/>
        <end position="321"/>
    </location>
</feature>
<dbReference type="InterPro" id="IPR019749">
    <property type="entry name" value="Band_41_domain"/>
</dbReference>
<dbReference type="STRING" id="1257118.L8GDK4"/>
<dbReference type="Pfam" id="PF02174">
    <property type="entry name" value="IRS"/>
    <property type="match status" value="1"/>
</dbReference>
<evidence type="ECO:0000313" key="2">
    <source>
        <dbReference type="EMBL" id="ELR10803.1"/>
    </source>
</evidence>
<protein>
    <submittedName>
        <fullName evidence="2">FERM central domain containing protein</fullName>
    </submittedName>
</protein>
<reference evidence="2 3" key="1">
    <citation type="journal article" date="2013" name="Genome Biol.">
        <title>Genome of Acanthamoeba castellanii highlights extensive lateral gene transfer and early evolution of tyrosine kinase signaling.</title>
        <authorList>
            <person name="Clarke M."/>
            <person name="Lohan A.J."/>
            <person name="Liu B."/>
            <person name="Lagkouvardos I."/>
            <person name="Roy S."/>
            <person name="Zafar N."/>
            <person name="Bertelli C."/>
            <person name="Schilde C."/>
            <person name="Kianianmomeni A."/>
            <person name="Burglin T.R."/>
            <person name="Frech C."/>
            <person name="Turcotte B."/>
            <person name="Kopec K.O."/>
            <person name="Synnott J.M."/>
            <person name="Choo C."/>
            <person name="Paponov I."/>
            <person name="Finkler A."/>
            <person name="Soon Heng Tan C."/>
            <person name="Hutchins A.P."/>
            <person name="Weinmeier T."/>
            <person name="Rattei T."/>
            <person name="Chu J.S."/>
            <person name="Gimenez G."/>
            <person name="Irimia M."/>
            <person name="Rigden D.J."/>
            <person name="Fitzpatrick D.A."/>
            <person name="Lorenzo-Morales J."/>
            <person name="Bateman A."/>
            <person name="Chiu C.H."/>
            <person name="Tang P."/>
            <person name="Hegemann P."/>
            <person name="Fromm H."/>
            <person name="Raoult D."/>
            <person name="Greub G."/>
            <person name="Miranda-Saavedra D."/>
            <person name="Chen N."/>
            <person name="Nash P."/>
            <person name="Ginger M.L."/>
            <person name="Horn M."/>
            <person name="Schaap P."/>
            <person name="Caler L."/>
            <person name="Loftus B."/>
        </authorList>
    </citation>
    <scope>NUCLEOTIDE SEQUENCE [LARGE SCALE GENOMIC DNA]</scope>
    <source>
        <strain evidence="2 3">Neff</strain>
    </source>
</reference>
<dbReference type="SMART" id="SM00295">
    <property type="entry name" value="B41"/>
    <property type="match status" value="1"/>
</dbReference>
<dbReference type="VEuPathDB" id="AmoebaDB:ACA1_108720"/>
<dbReference type="InterPro" id="IPR002404">
    <property type="entry name" value="IRS_PTB"/>
</dbReference>
<dbReference type="InterPro" id="IPR011993">
    <property type="entry name" value="PH-like_dom_sf"/>
</dbReference>
<dbReference type="PROSITE" id="PS50057">
    <property type="entry name" value="FERM_3"/>
    <property type="match status" value="1"/>
</dbReference>
<dbReference type="InterPro" id="IPR035963">
    <property type="entry name" value="FERM_2"/>
</dbReference>
<dbReference type="CDD" id="cd14473">
    <property type="entry name" value="FERM_B-lobe"/>
    <property type="match status" value="1"/>
</dbReference>
<dbReference type="PANTHER" id="PTHR46049:SF3">
    <property type="entry name" value="MYOSIN VIIA"/>
    <property type="match status" value="1"/>
</dbReference>
<dbReference type="PANTHER" id="PTHR46049">
    <property type="entry name" value="AGAP003327-PA"/>
    <property type="match status" value="1"/>
</dbReference>
<dbReference type="InterPro" id="IPR014352">
    <property type="entry name" value="FERM/acyl-CoA-bd_prot_sf"/>
</dbReference>
<gene>
    <name evidence="2" type="ORF">ACA1_108720</name>
</gene>
<organism evidence="2 3">
    <name type="scientific">Acanthamoeba castellanii (strain ATCC 30010 / Neff)</name>
    <dbReference type="NCBI Taxonomy" id="1257118"/>
    <lineage>
        <taxon>Eukaryota</taxon>
        <taxon>Amoebozoa</taxon>
        <taxon>Discosea</taxon>
        <taxon>Longamoebia</taxon>
        <taxon>Centramoebida</taxon>
        <taxon>Acanthamoebidae</taxon>
        <taxon>Acanthamoeba</taxon>
    </lineage>
</organism>
<evidence type="ECO:0000259" key="1">
    <source>
        <dbReference type="PROSITE" id="PS50057"/>
    </source>
</evidence>
<accession>L8GDK4</accession>
<evidence type="ECO:0000313" key="3">
    <source>
        <dbReference type="Proteomes" id="UP000011083"/>
    </source>
</evidence>
<dbReference type="GeneID" id="14911211"/>
<dbReference type="InterPro" id="IPR019748">
    <property type="entry name" value="FERM_central"/>
</dbReference>
<dbReference type="Proteomes" id="UP000011083">
    <property type="component" value="Unassembled WGS sequence"/>
</dbReference>
<dbReference type="Gene3D" id="2.30.29.30">
    <property type="entry name" value="Pleckstrin-homology domain (PH domain)/Phosphotyrosine-binding domain (PTB)"/>
    <property type="match status" value="1"/>
</dbReference>
<dbReference type="RefSeq" id="XP_004332816.1">
    <property type="nucleotide sequence ID" value="XM_004332768.1"/>
</dbReference>
<dbReference type="Pfam" id="PF00373">
    <property type="entry name" value="FERM_M"/>
    <property type="match status" value="1"/>
</dbReference>
<name>L8GDK4_ACACF</name>
<dbReference type="KEGG" id="acan:ACA1_108720"/>
<dbReference type="AlphaFoldDB" id="L8GDK4"/>
<dbReference type="SUPFAM" id="SSF47031">
    <property type="entry name" value="Second domain of FERM"/>
    <property type="match status" value="1"/>
</dbReference>
<dbReference type="InterPro" id="IPR051724">
    <property type="entry name" value="Actin_motor_Myosin"/>
</dbReference>
<dbReference type="Gene3D" id="1.20.80.10">
    <property type="match status" value="1"/>
</dbReference>
<dbReference type="InterPro" id="IPR000299">
    <property type="entry name" value="FERM_domain"/>
</dbReference>
<dbReference type="OrthoDB" id="6108017at2759"/>
<sequence length="345" mass="38935">MGNPLQVRVWTLDTATKGVLVDMAATVQDTTSQLIKDFRLTPEALSKRDWKLYGFLGTEQSAYLRFNGAVGTLLLERDNICDIMAKFELVTPPKSKEALHFVFQESMSLNPQNELSDPIANHLLCHQAIALVNSGKHPVTEGEAAYLSALQYFIQVSRTVKDRGRASMATKNNEFMQAVRFLPPKSETEWLLAIFNEFEDLDKNMSVQVAEELYLATVRRWKYYGSTIFFCENKQYPGTNAIGVSREGLIILRLPQKEPLAIATFKAISNWSSAKNDALGVVAGSLMNPQRLVFNTPHAQQVVQALEKMVEKLVQGRRKEEESHRPNYMPCATFRSTLLTPKKPF</sequence>